<dbReference type="InterPro" id="IPR036013">
    <property type="entry name" value="Band_7/SPFH_dom_sf"/>
</dbReference>
<dbReference type="FunFam" id="3.30.479.30:FF:000001">
    <property type="entry name" value="Prohibitin 2"/>
    <property type="match status" value="1"/>
</dbReference>
<dbReference type="STRING" id="1684307.A0A316UA54"/>
<dbReference type="CDD" id="cd03401">
    <property type="entry name" value="SPFH_prohibitin"/>
    <property type="match status" value="1"/>
</dbReference>
<keyword evidence="2" id="KW-0496">Mitochondrion</keyword>
<dbReference type="PANTHER" id="PTHR23222">
    <property type="entry name" value="PROHIBITIN"/>
    <property type="match status" value="1"/>
</dbReference>
<dbReference type="InterPro" id="IPR000163">
    <property type="entry name" value="Prohibitin"/>
</dbReference>
<protein>
    <recommendedName>
        <fullName evidence="2">Prohibitin</fullName>
    </recommendedName>
</protein>
<evidence type="ECO:0000256" key="1">
    <source>
        <dbReference type="ARBA" id="ARBA00009658"/>
    </source>
</evidence>
<dbReference type="RefSeq" id="XP_025349246.1">
    <property type="nucleotide sequence ID" value="XM_025491855.1"/>
</dbReference>
<evidence type="ECO:0000256" key="2">
    <source>
        <dbReference type="RuleBase" id="RU366048"/>
    </source>
</evidence>
<accession>A0A316UA54</accession>
<proteinExistence type="inferred from homology"/>
<evidence type="ECO:0000256" key="3">
    <source>
        <dbReference type="SAM" id="SignalP"/>
    </source>
</evidence>
<reference evidence="5 6" key="1">
    <citation type="journal article" date="2018" name="Mol. Biol. Evol.">
        <title>Broad Genomic Sampling Reveals a Smut Pathogenic Ancestry of the Fungal Clade Ustilaginomycotina.</title>
        <authorList>
            <person name="Kijpornyongpan T."/>
            <person name="Mondo S.J."/>
            <person name="Barry K."/>
            <person name="Sandor L."/>
            <person name="Lee J."/>
            <person name="Lipzen A."/>
            <person name="Pangilinan J."/>
            <person name="LaButti K."/>
            <person name="Hainaut M."/>
            <person name="Henrissat B."/>
            <person name="Grigoriev I.V."/>
            <person name="Spatafora J.W."/>
            <person name="Aime M.C."/>
        </authorList>
    </citation>
    <scope>NUCLEOTIDE SEQUENCE [LARGE SCALE GENOMIC DNA]</scope>
    <source>
        <strain evidence="5 6">MCA 4718</strain>
    </source>
</reference>
<dbReference type="GO" id="GO:0000423">
    <property type="term" value="P:mitophagy"/>
    <property type="evidence" value="ECO:0007669"/>
    <property type="project" value="UniProtKB-ARBA"/>
</dbReference>
<keyword evidence="3" id="KW-0732">Signal</keyword>
<evidence type="ECO:0000259" key="4">
    <source>
        <dbReference type="SMART" id="SM00244"/>
    </source>
</evidence>
<dbReference type="GO" id="GO:0005743">
    <property type="term" value="C:mitochondrial inner membrane"/>
    <property type="evidence" value="ECO:0007669"/>
    <property type="project" value="UniProtKB-SubCell"/>
</dbReference>
<comment type="subcellular location">
    <subcellularLocation>
        <location evidence="2">Mitochondrion inner membrane</location>
    </subcellularLocation>
</comment>
<dbReference type="Gene3D" id="3.30.479.30">
    <property type="entry name" value="Band 7 domain"/>
    <property type="match status" value="1"/>
</dbReference>
<dbReference type="Pfam" id="PF01145">
    <property type="entry name" value="Band_7"/>
    <property type="match status" value="1"/>
</dbReference>
<feature type="domain" description="Band 7" evidence="4">
    <location>
        <begin position="24"/>
        <end position="185"/>
    </location>
</feature>
<dbReference type="OrthoDB" id="275637at2759"/>
<dbReference type="InterPro" id="IPR001107">
    <property type="entry name" value="Band_7"/>
</dbReference>
<evidence type="ECO:0000313" key="6">
    <source>
        <dbReference type="Proteomes" id="UP000245942"/>
    </source>
</evidence>
<keyword evidence="2" id="KW-0472">Membrane</keyword>
<dbReference type="EMBL" id="KZ819323">
    <property type="protein sequence ID" value="PWN22086.1"/>
    <property type="molecule type" value="Genomic_DNA"/>
</dbReference>
<dbReference type="SUPFAM" id="SSF117892">
    <property type="entry name" value="Band 7/SPFH domain"/>
    <property type="match status" value="1"/>
</dbReference>
<dbReference type="SMART" id="SM00244">
    <property type="entry name" value="PHB"/>
    <property type="match status" value="1"/>
</dbReference>
<feature type="chain" id="PRO_5016240836" description="Prohibitin" evidence="3">
    <location>
        <begin position="18"/>
        <end position="272"/>
    </location>
</feature>
<dbReference type="Proteomes" id="UP000245942">
    <property type="component" value="Unassembled WGS sequence"/>
</dbReference>
<dbReference type="GeneID" id="37013589"/>
<gene>
    <name evidence="5" type="ORF">BCV69DRAFT_281083</name>
</gene>
<dbReference type="AlphaFoldDB" id="A0A316UA54"/>
<keyword evidence="2" id="KW-0999">Mitochondrion inner membrane</keyword>
<sequence length="272" mass="29660">MAGVQALNRFAIPLGAAFVALQASIYDVKGGQRAVIFDRFSGVSPTAVQEGTHFLIPFVQRAINFDVRIRPHIISSTTGSKDLQQVSLSLRTLARPDVRQLPKIYSSLGTDYIERVMPSICNEVLKAVVASFDAQELITQREIVSARIREDLLQRAGQFGIVLEDVSLTHLEFGKAFREAVESKVVQAQTAEKAKFLVEQAEQERQASVIRSEGEAEAAAVISKALEKAGDGLLTIRRIEASRDIANTLSGSRNVAWLPSGGSNILLNMQGQ</sequence>
<feature type="signal peptide" evidence="3">
    <location>
        <begin position="1"/>
        <end position="17"/>
    </location>
</feature>
<name>A0A316UA54_9BASI</name>
<organism evidence="5 6">
    <name type="scientific">Pseudomicrostroma glucosiphilum</name>
    <dbReference type="NCBI Taxonomy" id="1684307"/>
    <lineage>
        <taxon>Eukaryota</taxon>
        <taxon>Fungi</taxon>
        <taxon>Dikarya</taxon>
        <taxon>Basidiomycota</taxon>
        <taxon>Ustilaginomycotina</taxon>
        <taxon>Exobasidiomycetes</taxon>
        <taxon>Microstromatales</taxon>
        <taxon>Microstromatales incertae sedis</taxon>
        <taxon>Pseudomicrostroma</taxon>
    </lineage>
</organism>
<comment type="similarity">
    <text evidence="1 2">Belongs to the prohibitin family.</text>
</comment>
<dbReference type="PRINTS" id="PR00679">
    <property type="entry name" value="PROHIBITIN"/>
</dbReference>
<keyword evidence="6" id="KW-1185">Reference proteome</keyword>
<dbReference type="PANTHER" id="PTHR23222:SF0">
    <property type="entry name" value="PROHIBITIN 1"/>
    <property type="match status" value="1"/>
</dbReference>
<evidence type="ECO:0000313" key="5">
    <source>
        <dbReference type="EMBL" id="PWN22086.1"/>
    </source>
</evidence>
<dbReference type="GO" id="GO:0007005">
    <property type="term" value="P:mitochondrion organization"/>
    <property type="evidence" value="ECO:0007669"/>
    <property type="project" value="TreeGrafter"/>
</dbReference>